<organism evidence="1">
    <name type="scientific">black bullhead herpesvirus</name>
    <dbReference type="NCBI Taxonomy" id="508441"/>
    <lineage>
        <taxon>Viruses</taxon>
        <taxon>Duplodnaviria</taxon>
        <taxon>Heunggongvirae</taxon>
        <taxon>Peploviricota</taxon>
        <taxon>Herviviricetes</taxon>
        <taxon>Herpesvirales</taxon>
        <taxon>Alloherpesviridae</taxon>
        <taxon>Ictavirus</taxon>
        <taxon>Ictavirus ictaluridallo2</taxon>
    </lineage>
</organism>
<reference evidence="1" key="1">
    <citation type="journal article" date="2018" name="Arch. Virol.">
        <title>Complete genome sequence and analysis of ictalurid herpesvirus 2.</title>
        <authorList>
            <person name="Borzak R."/>
            <person name="Haluk T."/>
            <person name="Bartha D."/>
            <person name="Doszpoly A."/>
        </authorList>
    </citation>
    <scope>NUCLEOTIDE SEQUENCE</scope>
    <source>
        <strain evidence="1">760/94</strain>
    </source>
</reference>
<protein>
    <submittedName>
        <fullName evidence="1">ORF53</fullName>
    </submittedName>
</protein>
<keyword evidence="2" id="KW-1185">Reference proteome</keyword>
<dbReference type="RefSeq" id="YP_009447880.1">
    <property type="nucleotide sequence ID" value="NC_036579.1"/>
</dbReference>
<accession>A0A2H5AJJ2</accession>
<dbReference type="EMBL" id="MG271984">
    <property type="protein sequence ID" value="AUG72308.1"/>
    <property type="molecule type" value="Genomic_DNA"/>
</dbReference>
<proteinExistence type="predicted"/>
<name>A0A2H5AJJ2_9VIRU</name>
<dbReference type="GeneID" id="35414700"/>
<evidence type="ECO:0000313" key="1">
    <source>
        <dbReference type="EMBL" id="AUG72308.1"/>
    </source>
</evidence>
<sequence>MMISNVGLTKNTCFPDGDFKPGRLMVRFEPLVEPNPVDQGPEVVNLNFLTGSERLLQLMFAGKTNLQHKYTTLKEFVSKWSVFKARFQREIVGRNVRKEVLTRPEILQLLLDIAQERTGMNTGGVYPAEVAWFFAQLILGDVETFTRAIKPAGLLTTVAENPSITTGTIAAGSQNDLYDLVDDTGYITDTHLRKDRSCEGKAIFMIVTPTQDPPRTLERFRGVDVKVIITDSSLHQVVRQVAASVSVDHPRYAIAYLGRCFSRTLMYTGFGDWKIYDARAFRDSMDKAFGATDEESVPRPAPLKRIRLLI</sequence>
<dbReference type="Proteomes" id="UP000242696">
    <property type="component" value="Segment"/>
</dbReference>
<dbReference type="OrthoDB" id="30230at10239"/>
<evidence type="ECO:0000313" key="2">
    <source>
        <dbReference type="Proteomes" id="UP000242696"/>
    </source>
</evidence>
<dbReference type="KEGG" id="vg:35414700"/>